<accession>A0A4Y8UIB5</accession>
<comment type="caution">
    <text evidence="1">The sequence shown here is derived from an EMBL/GenBank/DDBJ whole genome shotgun (WGS) entry which is preliminary data.</text>
</comment>
<evidence type="ECO:0000313" key="2">
    <source>
        <dbReference type="Proteomes" id="UP000298133"/>
    </source>
</evidence>
<dbReference type="AlphaFoldDB" id="A0A4Y8UIB5"/>
<dbReference type="OrthoDB" id="9803101at2"/>
<dbReference type="Proteomes" id="UP000298133">
    <property type="component" value="Unassembled WGS sequence"/>
</dbReference>
<evidence type="ECO:0000313" key="1">
    <source>
        <dbReference type="EMBL" id="TFH68565.1"/>
    </source>
</evidence>
<reference evidence="1 2" key="1">
    <citation type="submission" date="2019-03" db="EMBL/GenBank/DDBJ databases">
        <title>Draft genome of Gammaproteobacteria bacterium LSUCC0057, a member of the SAR92 clade.</title>
        <authorList>
            <person name="Lanclos V.C."/>
            <person name="Doiron C."/>
            <person name="Henson M.W."/>
            <person name="Thrash J.C."/>
        </authorList>
    </citation>
    <scope>NUCLEOTIDE SEQUENCE [LARGE SCALE GENOMIC DNA]</scope>
    <source>
        <strain evidence="1 2">LSUCC0057</strain>
    </source>
</reference>
<dbReference type="Pfam" id="PF01042">
    <property type="entry name" value="Ribonuc_L-PSP"/>
    <property type="match status" value="1"/>
</dbReference>
<dbReference type="InterPro" id="IPR006175">
    <property type="entry name" value="YjgF/YER057c/UK114"/>
</dbReference>
<keyword evidence="2" id="KW-1185">Reference proteome</keyword>
<dbReference type="CDD" id="cd00448">
    <property type="entry name" value="YjgF_YER057c_UK114_family"/>
    <property type="match status" value="1"/>
</dbReference>
<protein>
    <submittedName>
        <fullName evidence="1">RidA family protein</fullName>
    </submittedName>
</protein>
<dbReference type="PANTHER" id="PTHR43857:SF1">
    <property type="entry name" value="YJGH FAMILY PROTEIN"/>
    <property type="match status" value="1"/>
</dbReference>
<dbReference type="InterPro" id="IPR035959">
    <property type="entry name" value="RutC-like_sf"/>
</dbReference>
<organism evidence="1 2">
    <name type="scientific">Gammaproteobacteria bacterium LSUCC0057</name>
    <dbReference type="NCBI Taxonomy" id="2559237"/>
    <lineage>
        <taxon>Bacteria</taxon>
        <taxon>Pseudomonadati</taxon>
        <taxon>Pseudomonadota</taxon>
        <taxon>Gammaproteobacteria</taxon>
        <taxon>Cellvibrionales</taxon>
        <taxon>Porticoccaceae</taxon>
        <taxon>SAR92 clade</taxon>
    </lineage>
</organism>
<dbReference type="SUPFAM" id="SSF55298">
    <property type="entry name" value="YjgF-like"/>
    <property type="match status" value="1"/>
</dbReference>
<name>A0A4Y8UIB5_9GAMM</name>
<dbReference type="PANTHER" id="PTHR43857">
    <property type="entry name" value="BLR7761 PROTEIN"/>
    <property type="match status" value="1"/>
</dbReference>
<gene>
    <name evidence="1" type="ORF">E3W66_00980</name>
</gene>
<dbReference type="Gene3D" id="3.30.1330.40">
    <property type="entry name" value="RutC-like"/>
    <property type="match status" value="1"/>
</dbReference>
<proteinExistence type="predicted"/>
<sequence length="130" mass="14867">MHTHLQPEDWLKPRGYSNGVIASGQQMIFSGGLIGWNKQCEFETDSFVGQLQQTLENLVDILREADAGPEHIVRLTWYVTDRSEYNNNLKEIGMVYREVIGRHYPPMAVVEVSGLMEERAKVEIEMTAVK</sequence>
<dbReference type="EMBL" id="SPIA01000001">
    <property type="protein sequence ID" value="TFH68565.1"/>
    <property type="molecule type" value="Genomic_DNA"/>
</dbReference>